<keyword evidence="3" id="KW-1185">Reference proteome</keyword>
<gene>
    <name evidence="2" type="ORF">HERILL_LOCUS5878</name>
</gene>
<dbReference type="AlphaFoldDB" id="A0A7R8UL75"/>
<dbReference type="OrthoDB" id="7976202at2759"/>
<dbReference type="Proteomes" id="UP000594454">
    <property type="component" value="Chromosome 2"/>
</dbReference>
<sequence length="168" mass="17360">MSFFSSLQQYVTSGVAGLGLSGRRFSLSRQDSSEGADKNAQPGAAQGAAGAAVPGTVAGSAGGGTAVGLGGTANSSHVHGFPKVVPPPGTVTTTQNLPSRRQSRALECLVPPRTGSFRQRTSPVHHPAPQDRPPLAFCKRRLSWPEVDPRSTSGKSEVIAANHPQKIE</sequence>
<name>A0A7R8UL75_HERIL</name>
<evidence type="ECO:0000313" key="2">
    <source>
        <dbReference type="EMBL" id="CAD7082877.1"/>
    </source>
</evidence>
<feature type="compositionally biased region" description="Low complexity" evidence="1">
    <location>
        <begin position="40"/>
        <end position="59"/>
    </location>
</feature>
<feature type="compositionally biased region" description="Gly residues" evidence="1">
    <location>
        <begin position="60"/>
        <end position="71"/>
    </location>
</feature>
<organism evidence="2 3">
    <name type="scientific">Hermetia illucens</name>
    <name type="common">Black soldier fly</name>
    <dbReference type="NCBI Taxonomy" id="343691"/>
    <lineage>
        <taxon>Eukaryota</taxon>
        <taxon>Metazoa</taxon>
        <taxon>Ecdysozoa</taxon>
        <taxon>Arthropoda</taxon>
        <taxon>Hexapoda</taxon>
        <taxon>Insecta</taxon>
        <taxon>Pterygota</taxon>
        <taxon>Neoptera</taxon>
        <taxon>Endopterygota</taxon>
        <taxon>Diptera</taxon>
        <taxon>Brachycera</taxon>
        <taxon>Stratiomyomorpha</taxon>
        <taxon>Stratiomyidae</taxon>
        <taxon>Hermetiinae</taxon>
        <taxon>Hermetia</taxon>
    </lineage>
</organism>
<accession>A0A7R8UL75</accession>
<proteinExistence type="predicted"/>
<reference evidence="2 3" key="1">
    <citation type="submission" date="2020-11" db="EMBL/GenBank/DDBJ databases">
        <authorList>
            <person name="Wallbank WR R."/>
            <person name="Pardo Diaz C."/>
            <person name="Kozak K."/>
            <person name="Martin S."/>
            <person name="Jiggins C."/>
            <person name="Moest M."/>
            <person name="Warren A I."/>
            <person name="Generalovic N T."/>
            <person name="Byers J.R.P. K."/>
            <person name="Montejo-Kovacevich G."/>
            <person name="Yen C E."/>
        </authorList>
    </citation>
    <scope>NUCLEOTIDE SEQUENCE [LARGE SCALE GENOMIC DNA]</scope>
</reference>
<dbReference type="InParanoid" id="A0A7R8UL75"/>
<feature type="region of interest" description="Disordered" evidence="1">
    <location>
        <begin position="27"/>
        <end position="168"/>
    </location>
</feature>
<evidence type="ECO:0000313" key="3">
    <source>
        <dbReference type="Proteomes" id="UP000594454"/>
    </source>
</evidence>
<protein>
    <submittedName>
        <fullName evidence="2">Uncharacterized protein</fullName>
    </submittedName>
</protein>
<dbReference type="EMBL" id="LR899010">
    <property type="protein sequence ID" value="CAD7082877.1"/>
    <property type="molecule type" value="Genomic_DNA"/>
</dbReference>
<evidence type="ECO:0000256" key="1">
    <source>
        <dbReference type="SAM" id="MobiDB-lite"/>
    </source>
</evidence>